<keyword evidence="1" id="KW-1133">Transmembrane helix</keyword>
<accession>A0A255Z3L6</accession>
<keyword evidence="3" id="KW-1185">Reference proteome</keyword>
<sequence length="102" mass="11270">MRLAVVVSNVLSIVGFGLIGVIVAYLKRSDSRGTLWETHITYIIRTFWLGVLGIIIGSATAFIGIGVLILIAVGLWWLIRSIKGVLKAINYEPITNPETWLF</sequence>
<keyword evidence="1" id="KW-0472">Membrane</keyword>
<evidence type="ECO:0000313" key="3">
    <source>
        <dbReference type="Proteomes" id="UP000216998"/>
    </source>
</evidence>
<evidence type="ECO:0000313" key="2">
    <source>
        <dbReference type="EMBL" id="OYQ36021.1"/>
    </source>
</evidence>
<dbReference type="OrthoDB" id="5405464at2"/>
<dbReference type="Proteomes" id="UP000216998">
    <property type="component" value="Unassembled WGS sequence"/>
</dbReference>
<evidence type="ECO:0008006" key="4">
    <source>
        <dbReference type="Google" id="ProtNLM"/>
    </source>
</evidence>
<reference evidence="2 3" key="1">
    <citation type="submission" date="2017-07" db="EMBL/GenBank/DDBJ databases">
        <title>Niveispirillum cyanobacteriorum sp. nov., isolated from cyanobacterial aggregates in a eutrophic lake.</title>
        <authorList>
            <person name="Cai H."/>
        </authorList>
    </citation>
    <scope>NUCLEOTIDE SEQUENCE [LARGE SCALE GENOMIC DNA]</scope>
    <source>
        <strain evidence="3">TH1-14</strain>
    </source>
</reference>
<proteinExistence type="predicted"/>
<dbReference type="AlphaFoldDB" id="A0A255Z3L6"/>
<feature type="transmembrane region" description="Helical" evidence="1">
    <location>
        <begin position="6"/>
        <end position="26"/>
    </location>
</feature>
<feature type="transmembrane region" description="Helical" evidence="1">
    <location>
        <begin position="47"/>
        <end position="79"/>
    </location>
</feature>
<organism evidence="2 3">
    <name type="scientific">Niveispirillum lacus</name>
    <dbReference type="NCBI Taxonomy" id="1981099"/>
    <lineage>
        <taxon>Bacteria</taxon>
        <taxon>Pseudomonadati</taxon>
        <taxon>Pseudomonadota</taxon>
        <taxon>Alphaproteobacteria</taxon>
        <taxon>Rhodospirillales</taxon>
        <taxon>Azospirillaceae</taxon>
        <taxon>Niveispirillum</taxon>
    </lineage>
</organism>
<keyword evidence="1" id="KW-0812">Transmembrane</keyword>
<protein>
    <recommendedName>
        <fullName evidence="4">DUF4870 domain-containing protein</fullName>
    </recommendedName>
</protein>
<gene>
    <name evidence="2" type="ORF">CHU95_06165</name>
</gene>
<comment type="caution">
    <text evidence="2">The sequence shown here is derived from an EMBL/GenBank/DDBJ whole genome shotgun (WGS) entry which is preliminary data.</text>
</comment>
<dbReference type="EMBL" id="NOXU01000024">
    <property type="protein sequence ID" value="OYQ36021.1"/>
    <property type="molecule type" value="Genomic_DNA"/>
</dbReference>
<evidence type="ECO:0000256" key="1">
    <source>
        <dbReference type="SAM" id="Phobius"/>
    </source>
</evidence>
<name>A0A255Z3L6_9PROT</name>